<name>A0A9P4XKV3_9HYPO</name>
<evidence type="ECO:0000256" key="1">
    <source>
        <dbReference type="SAM" id="MobiDB-lite"/>
    </source>
</evidence>
<evidence type="ECO:0000259" key="2">
    <source>
        <dbReference type="Pfam" id="PF13401"/>
    </source>
</evidence>
<reference evidence="3 4" key="1">
    <citation type="submission" date="2018-06" db="EMBL/GenBank/DDBJ databases">
        <title>Genome analysis of cellulolytic fungus Trichoderma lentiforme CFAM-422.</title>
        <authorList>
            <person name="Steindorff A.S."/>
            <person name="Formighieri E.F."/>
            <person name="Midorikawa G.E.O."/>
            <person name="Tamietti M.S."/>
            <person name="Ramos E.Z."/>
            <person name="Silva A.S."/>
            <person name="Bon E.P.S."/>
            <person name="Mendes T.D."/>
            <person name="Damaso M.C.T."/>
            <person name="Favaro L.C.L."/>
        </authorList>
    </citation>
    <scope>NUCLEOTIDE SEQUENCE [LARGE SCALE GENOMIC DNA]</scope>
    <source>
        <strain evidence="3 4">CFAM-422</strain>
    </source>
</reference>
<dbReference type="GO" id="GO:0016887">
    <property type="term" value="F:ATP hydrolysis activity"/>
    <property type="evidence" value="ECO:0007669"/>
    <property type="project" value="InterPro"/>
</dbReference>
<dbReference type="SUPFAM" id="SSF52540">
    <property type="entry name" value="P-loop containing nucleoside triphosphate hydrolases"/>
    <property type="match status" value="1"/>
</dbReference>
<accession>A0A9P4XKV3</accession>
<dbReference type="SUPFAM" id="SSF48452">
    <property type="entry name" value="TPR-like"/>
    <property type="match status" value="3"/>
</dbReference>
<protein>
    <recommendedName>
        <fullName evidence="2">ORC1/DEAH AAA+ ATPase domain-containing protein</fullName>
    </recommendedName>
</protein>
<dbReference type="InterPro" id="IPR011990">
    <property type="entry name" value="TPR-like_helical_dom_sf"/>
</dbReference>
<dbReference type="InterPro" id="IPR027417">
    <property type="entry name" value="P-loop_NTPase"/>
</dbReference>
<dbReference type="PANTHER" id="PTHR46082">
    <property type="entry name" value="ATP/GTP-BINDING PROTEIN-RELATED"/>
    <property type="match status" value="1"/>
</dbReference>
<dbReference type="Gene3D" id="1.25.40.10">
    <property type="entry name" value="Tetratricopeptide repeat domain"/>
    <property type="match status" value="3"/>
</dbReference>
<sequence length="899" mass="103021">MERPSPGQREVGNSQFGNNTTIHQDNNTYSFHLPLRPARPAIRIIPYPLNEDLVDRPDIMGKVDALLPQTPHTYCSAALWGLGGSGKTQIALNYAYQRCNKRDCSVFWVHADSEATFSQDYKTIAQAFGIDQQLKGEDLYAAVCDQIAAQPDWVLILDNTDDLRQFGVEQAPQQTKSLFRYIPRASTGTVLWTSRDAHIVGTLVGSTRGVEVARMTYDEAEILLKIAGSLEVGREKMEILALLEELQWLPLAIMQAGSYMRRTSTSAKEYSSRLAQSKIRWDTLKANEFDRHRKPHVPNNVLETWSISIDRLKQDSEIAYNLLHAIAYVSNQNIPHEIITTILKHCDNSLVDPEKLEAEATKAIMRLKEFSFLGLHRTEDGGRSYEMHKLVQEATRYGLSLWKPSAPDNVSSNGEGERYFSGIAVQAILDLFPDSEPGTWLQCEKYLAHAVQTVDWADLNDKRHETSLLFYRVSLFLNDRGRWSERELVNKRGLEFDREIWGEKHSDTFISMEHLATTYRRQGQHKEAEALEVQILDLRRETLGKKHPHTLMSMENLATTHWAQCQYKESEALEVQVLDLRREILGDKHPDTIQTIGALGIIYRDQGLYKKAEPLLVQVFDLSREILGDKHLRVIWSMESLGITYGLQGRYKEAEALQVQVYDLRRDILGTRHPETFQGMSNLSLTYWRQGRYKEAEALQLQVLELQREILGERHPDTIRSISNLSSIYGKQGRRKEAEAESIQIKVFNFRREILGDKHPETIWSMEYLSSIYGKKGLYEESEALAVQVLDLRRESLGEEHPDTIRVMHNLACTWKGQGRHDDALAQMGKCVEYKRSVLGPEHPETALSVKVLEMWEREDHILESNEIDSQNEETVGGPQQVRTKTSRLRKVADTFKCF</sequence>
<dbReference type="InterPro" id="IPR049945">
    <property type="entry name" value="AAA_22"/>
</dbReference>
<proteinExistence type="predicted"/>
<dbReference type="Pfam" id="PF13424">
    <property type="entry name" value="TPR_12"/>
    <property type="match status" value="4"/>
</dbReference>
<dbReference type="Pfam" id="PF13401">
    <property type="entry name" value="AAA_22"/>
    <property type="match status" value="1"/>
</dbReference>
<dbReference type="SMART" id="SM00028">
    <property type="entry name" value="TPR"/>
    <property type="match status" value="5"/>
</dbReference>
<evidence type="ECO:0000313" key="3">
    <source>
        <dbReference type="EMBL" id="KAF3074876.1"/>
    </source>
</evidence>
<dbReference type="AlphaFoldDB" id="A0A9P4XKV3"/>
<gene>
    <name evidence="3" type="ORF">CFAM422_002582</name>
</gene>
<dbReference type="InterPro" id="IPR053137">
    <property type="entry name" value="NLR-like"/>
</dbReference>
<dbReference type="InterPro" id="IPR019734">
    <property type="entry name" value="TPR_rpt"/>
</dbReference>
<dbReference type="PANTHER" id="PTHR46082:SF6">
    <property type="entry name" value="AAA+ ATPASE DOMAIN-CONTAINING PROTEIN-RELATED"/>
    <property type="match status" value="1"/>
</dbReference>
<evidence type="ECO:0000313" key="4">
    <source>
        <dbReference type="Proteomes" id="UP000801864"/>
    </source>
</evidence>
<dbReference type="EMBL" id="QLNT01000004">
    <property type="protein sequence ID" value="KAF3074876.1"/>
    <property type="molecule type" value="Genomic_DNA"/>
</dbReference>
<feature type="domain" description="ORC1/DEAH AAA+ ATPase" evidence="2">
    <location>
        <begin position="77"/>
        <end position="169"/>
    </location>
</feature>
<dbReference type="Proteomes" id="UP000801864">
    <property type="component" value="Unassembled WGS sequence"/>
</dbReference>
<comment type="caution">
    <text evidence="3">The sequence shown here is derived from an EMBL/GenBank/DDBJ whole genome shotgun (WGS) entry which is preliminary data.</text>
</comment>
<keyword evidence="4" id="KW-1185">Reference proteome</keyword>
<feature type="region of interest" description="Disordered" evidence="1">
    <location>
        <begin position="1"/>
        <end position="25"/>
    </location>
</feature>
<feature type="compositionally biased region" description="Polar residues" evidence="1">
    <location>
        <begin position="11"/>
        <end position="25"/>
    </location>
</feature>
<dbReference type="Gene3D" id="3.40.50.300">
    <property type="entry name" value="P-loop containing nucleotide triphosphate hydrolases"/>
    <property type="match status" value="1"/>
</dbReference>
<organism evidence="3 4">
    <name type="scientific">Trichoderma lentiforme</name>
    <dbReference type="NCBI Taxonomy" id="1567552"/>
    <lineage>
        <taxon>Eukaryota</taxon>
        <taxon>Fungi</taxon>
        <taxon>Dikarya</taxon>
        <taxon>Ascomycota</taxon>
        <taxon>Pezizomycotina</taxon>
        <taxon>Sordariomycetes</taxon>
        <taxon>Hypocreomycetidae</taxon>
        <taxon>Hypocreales</taxon>
        <taxon>Hypocreaceae</taxon>
        <taxon>Trichoderma</taxon>
    </lineage>
</organism>